<keyword evidence="1" id="KW-0812">Transmembrane</keyword>
<gene>
    <name evidence="3" type="ORF">HPB52_005062</name>
</gene>
<sequence>MVAVITATGYMPNGVYEGGFANLGSQDQCLNVESNVGIRGRYCTLFWRPPTEVLLAAFTKEEIRQHPRLDIRLWLNNTRERFHVGSRSGICIPSACQQKEMNQIVSGVASAYGAEASVKYCRTKEAVRLEKLEVGIISFFGAVFIVIILSTFADLLLRKYEGNQTKKVGPWKKLAVAYSVVSNTRKLLDVRIKSGDSQRLRFLHGMKFFSALWVVLSHAYYCVHADACR</sequence>
<dbReference type="Proteomes" id="UP000821837">
    <property type="component" value="Chromosome 1"/>
</dbReference>
<dbReference type="VEuPathDB" id="VectorBase:RSAN_036072"/>
<dbReference type="EMBL" id="JABSTV010001245">
    <property type="protein sequence ID" value="KAH7982446.1"/>
    <property type="molecule type" value="Genomic_DNA"/>
</dbReference>
<name>A0A9D4QHB9_RHISA</name>
<keyword evidence="4" id="KW-1185">Reference proteome</keyword>
<dbReference type="Pfam" id="PF20146">
    <property type="entry name" value="NRF"/>
    <property type="match status" value="1"/>
</dbReference>
<keyword evidence="1" id="KW-0472">Membrane</keyword>
<keyword evidence="1" id="KW-1133">Transmembrane helix</keyword>
<comment type="caution">
    <text evidence="3">The sequence shown here is derived from an EMBL/GenBank/DDBJ whole genome shotgun (WGS) entry which is preliminary data.</text>
</comment>
<reference evidence="3" key="2">
    <citation type="submission" date="2021-09" db="EMBL/GenBank/DDBJ databases">
        <authorList>
            <person name="Jia N."/>
            <person name="Wang J."/>
            <person name="Shi W."/>
            <person name="Du L."/>
            <person name="Sun Y."/>
            <person name="Zhan W."/>
            <person name="Jiang J."/>
            <person name="Wang Q."/>
            <person name="Zhang B."/>
            <person name="Ji P."/>
            <person name="Sakyi L.B."/>
            <person name="Cui X."/>
            <person name="Yuan T."/>
            <person name="Jiang B."/>
            <person name="Yang W."/>
            <person name="Lam T.T.-Y."/>
            <person name="Chang Q."/>
            <person name="Ding S."/>
            <person name="Wang X."/>
            <person name="Zhu J."/>
            <person name="Ruan X."/>
            <person name="Zhao L."/>
            <person name="Wei J."/>
            <person name="Que T."/>
            <person name="Du C."/>
            <person name="Cheng J."/>
            <person name="Dai P."/>
            <person name="Han X."/>
            <person name="Huang E."/>
            <person name="Gao Y."/>
            <person name="Liu J."/>
            <person name="Shao H."/>
            <person name="Ye R."/>
            <person name="Li L."/>
            <person name="Wei W."/>
            <person name="Wang X."/>
            <person name="Wang C."/>
            <person name="Huo Q."/>
            <person name="Li W."/>
            <person name="Guo W."/>
            <person name="Chen H."/>
            <person name="Chen S."/>
            <person name="Zhou L."/>
            <person name="Zhou L."/>
            <person name="Ni X."/>
            <person name="Tian J."/>
            <person name="Zhou Y."/>
            <person name="Sheng Y."/>
            <person name="Liu T."/>
            <person name="Pan Y."/>
            <person name="Xia L."/>
            <person name="Li J."/>
            <person name="Zhao F."/>
            <person name="Cao W."/>
        </authorList>
    </citation>
    <scope>NUCLEOTIDE SEQUENCE</scope>
    <source>
        <strain evidence="3">Rsan-2018</strain>
        <tissue evidence="3">Larvae</tissue>
    </source>
</reference>
<evidence type="ECO:0000259" key="2">
    <source>
        <dbReference type="Pfam" id="PF20146"/>
    </source>
</evidence>
<evidence type="ECO:0000256" key="1">
    <source>
        <dbReference type="SAM" id="Phobius"/>
    </source>
</evidence>
<evidence type="ECO:0000313" key="4">
    <source>
        <dbReference type="Proteomes" id="UP000821837"/>
    </source>
</evidence>
<proteinExistence type="predicted"/>
<reference evidence="3" key="1">
    <citation type="journal article" date="2020" name="Cell">
        <title>Large-Scale Comparative Analyses of Tick Genomes Elucidate Their Genetic Diversity and Vector Capacities.</title>
        <authorList>
            <consortium name="Tick Genome and Microbiome Consortium (TIGMIC)"/>
            <person name="Jia N."/>
            <person name="Wang J."/>
            <person name="Shi W."/>
            <person name="Du L."/>
            <person name="Sun Y."/>
            <person name="Zhan W."/>
            <person name="Jiang J.F."/>
            <person name="Wang Q."/>
            <person name="Zhang B."/>
            <person name="Ji P."/>
            <person name="Bell-Sakyi L."/>
            <person name="Cui X.M."/>
            <person name="Yuan T.T."/>
            <person name="Jiang B.G."/>
            <person name="Yang W.F."/>
            <person name="Lam T.T."/>
            <person name="Chang Q.C."/>
            <person name="Ding S.J."/>
            <person name="Wang X.J."/>
            <person name="Zhu J.G."/>
            <person name="Ruan X.D."/>
            <person name="Zhao L."/>
            <person name="Wei J.T."/>
            <person name="Ye R.Z."/>
            <person name="Que T.C."/>
            <person name="Du C.H."/>
            <person name="Zhou Y.H."/>
            <person name="Cheng J.X."/>
            <person name="Dai P.F."/>
            <person name="Guo W.B."/>
            <person name="Han X.H."/>
            <person name="Huang E.J."/>
            <person name="Li L.F."/>
            <person name="Wei W."/>
            <person name="Gao Y.C."/>
            <person name="Liu J.Z."/>
            <person name="Shao H.Z."/>
            <person name="Wang X."/>
            <person name="Wang C.C."/>
            <person name="Yang T.C."/>
            <person name="Huo Q.B."/>
            <person name="Li W."/>
            <person name="Chen H.Y."/>
            <person name="Chen S.E."/>
            <person name="Zhou L.G."/>
            <person name="Ni X.B."/>
            <person name="Tian J.H."/>
            <person name="Sheng Y."/>
            <person name="Liu T."/>
            <person name="Pan Y.S."/>
            <person name="Xia L.Y."/>
            <person name="Li J."/>
            <person name="Zhao F."/>
            <person name="Cao W.C."/>
        </authorList>
    </citation>
    <scope>NUCLEOTIDE SEQUENCE</scope>
    <source>
        <strain evidence="3">Rsan-2018</strain>
    </source>
</reference>
<dbReference type="PANTHER" id="PTHR11161">
    <property type="entry name" value="O-ACYLTRANSFERASE"/>
    <property type="match status" value="1"/>
</dbReference>
<accession>A0A9D4QHB9</accession>
<protein>
    <recommendedName>
        <fullName evidence="2">Nose resistant-to-fluoxetine protein N-terminal domain-containing protein</fullName>
    </recommendedName>
</protein>
<feature type="transmembrane region" description="Helical" evidence="1">
    <location>
        <begin position="134"/>
        <end position="157"/>
    </location>
</feature>
<organism evidence="3 4">
    <name type="scientific">Rhipicephalus sanguineus</name>
    <name type="common">Brown dog tick</name>
    <name type="synonym">Ixodes sanguineus</name>
    <dbReference type="NCBI Taxonomy" id="34632"/>
    <lineage>
        <taxon>Eukaryota</taxon>
        <taxon>Metazoa</taxon>
        <taxon>Ecdysozoa</taxon>
        <taxon>Arthropoda</taxon>
        <taxon>Chelicerata</taxon>
        <taxon>Arachnida</taxon>
        <taxon>Acari</taxon>
        <taxon>Parasitiformes</taxon>
        <taxon>Ixodida</taxon>
        <taxon>Ixodoidea</taxon>
        <taxon>Ixodidae</taxon>
        <taxon>Rhipicephalinae</taxon>
        <taxon>Rhipicephalus</taxon>
        <taxon>Rhipicephalus</taxon>
    </lineage>
</organism>
<feature type="domain" description="Nose resistant-to-fluoxetine protein N-terminal" evidence="2">
    <location>
        <begin position="4"/>
        <end position="105"/>
    </location>
</feature>
<dbReference type="InterPro" id="IPR006621">
    <property type="entry name" value="Nose-resist-to-fluoxetine_N"/>
</dbReference>
<evidence type="ECO:0000313" key="3">
    <source>
        <dbReference type="EMBL" id="KAH7982446.1"/>
    </source>
</evidence>
<dbReference type="AlphaFoldDB" id="A0A9D4QHB9"/>
<dbReference type="PANTHER" id="PTHR11161:SF0">
    <property type="entry name" value="O-ACYLTRANSFERASE LIKE PROTEIN"/>
    <property type="match status" value="1"/>
</dbReference>
<dbReference type="InterPro" id="IPR052728">
    <property type="entry name" value="O2_lipid_transport_reg"/>
</dbReference>